<keyword evidence="5" id="KW-0812">Transmembrane</keyword>
<organism evidence="8 9">
    <name type="scientific">Rheinheimera lutimaris</name>
    <dbReference type="NCBI Taxonomy" id="2740584"/>
    <lineage>
        <taxon>Bacteria</taxon>
        <taxon>Pseudomonadati</taxon>
        <taxon>Pseudomonadota</taxon>
        <taxon>Gammaproteobacteria</taxon>
        <taxon>Chromatiales</taxon>
        <taxon>Chromatiaceae</taxon>
        <taxon>Rheinheimera</taxon>
    </lineage>
</organism>
<dbReference type="SUPFAM" id="SSF58104">
    <property type="entry name" value="Methyl-accepting chemotaxis protein (MCP) signaling domain"/>
    <property type="match status" value="1"/>
</dbReference>
<keyword evidence="5" id="KW-0472">Membrane</keyword>
<feature type="domain" description="Methyl-accepting transducer" evidence="6">
    <location>
        <begin position="380"/>
        <end position="616"/>
    </location>
</feature>
<evidence type="ECO:0000313" key="9">
    <source>
        <dbReference type="Proteomes" id="UP000523161"/>
    </source>
</evidence>
<dbReference type="EMBL" id="JABSOD010000004">
    <property type="protein sequence ID" value="NRQ42081.1"/>
    <property type="molecule type" value="Genomic_DNA"/>
</dbReference>
<keyword evidence="5" id="KW-1133">Transmembrane helix</keyword>
<dbReference type="FunFam" id="1.10.287.950:FF:000001">
    <property type="entry name" value="Methyl-accepting chemotaxis sensory transducer"/>
    <property type="match status" value="1"/>
</dbReference>
<dbReference type="PROSITE" id="PS50111">
    <property type="entry name" value="CHEMOTAXIS_TRANSDUC_2"/>
    <property type="match status" value="1"/>
</dbReference>
<name>A0A7Y5AQI7_9GAMM</name>
<dbReference type="Pfam" id="PF00015">
    <property type="entry name" value="MCPsignal"/>
    <property type="match status" value="1"/>
</dbReference>
<dbReference type="GO" id="GO:0007165">
    <property type="term" value="P:signal transduction"/>
    <property type="evidence" value="ECO:0007669"/>
    <property type="project" value="UniProtKB-KW"/>
</dbReference>
<dbReference type="InterPro" id="IPR004090">
    <property type="entry name" value="Chemotax_Me-accpt_rcpt"/>
</dbReference>
<keyword evidence="2 4" id="KW-0807">Transducer</keyword>
<dbReference type="CDD" id="cd06225">
    <property type="entry name" value="HAMP"/>
    <property type="match status" value="1"/>
</dbReference>
<dbReference type="Pfam" id="PF00672">
    <property type="entry name" value="HAMP"/>
    <property type="match status" value="1"/>
</dbReference>
<protein>
    <submittedName>
        <fullName evidence="8">Methyl-accepting chemotaxis protein</fullName>
    </submittedName>
</protein>
<keyword evidence="9" id="KW-1185">Reference proteome</keyword>
<comment type="caution">
    <text evidence="8">The sequence shown here is derived from an EMBL/GenBank/DDBJ whole genome shotgun (WGS) entry which is preliminary data.</text>
</comment>
<reference evidence="8 9" key="1">
    <citation type="submission" date="2020-06" db="EMBL/GenBank/DDBJ databases">
        <title>Rheinheimera sp. nov., a marine bacterium isolated from coastal.</title>
        <authorList>
            <person name="Yu Q."/>
            <person name="Qi Y."/>
            <person name="Pu J."/>
        </authorList>
    </citation>
    <scope>NUCLEOTIDE SEQUENCE [LARGE SCALE GENOMIC DNA]</scope>
    <source>
        <strain evidence="8 9">YQF-2</strain>
    </source>
</reference>
<dbReference type="Proteomes" id="UP000523161">
    <property type="component" value="Unassembled WGS sequence"/>
</dbReference>
<evidence type="ECO:0000259" key="7">
    <source>
        <dbReference type="PROSITE" id="PS50885"/>
    </source>
</evidence>
<dbReference type="Pfam" id="PF08376">
    <property type="entry name" value="NIT"/>
    <property type="match status" value="1"/>
</dbReference>
<evidence type="ECO:0000256" key="1">
    <source>
        <dbReference type="ARBA" id="ARBA00004370"/>
    </source>
</evidence>
<gene>
    <name evidence="8" type="ORF">HRH59_05790</name>
</gene>
<dbReference type="SMART" id="SM00304">
    <property type="entry name" value="HAMP"/>
    <property type="match status" value="1"/>
</dbReference>
<comment type="subcellular location">
    <subcellularLocation>
        <location evidence="1">Membrane</location>
    </subcellularLocation>
</comment>
<feature type="domain" description="HAMP" evidence="7">
    <location>
        <begin position="323"/>
        <end position="375"/>
    </location>
</feature>
<evidence type="ECO:0000259" key="6">
    <source>
        <dbReference type="PROSITE" id="PS50111"/>
    </source>
</evidence>
<dbReference type="Gene3D" id="1.10.287.950">
    <property type="entry name" value="Methyl-accepting chemotaxis protein"/>
    <property type="match status" value="1"/>
</dbReference>
<dbReference type="RefSeq" id="WP_173500320.1">
    <property type="nucleotide sequence ID" value="NZ_JABSOD010000004.1"/>
</dbReference>
<dbReference type="PANTHER" id="PTHR32089">
    <property type="entry name" value="METHYL-ACCEPTING CHEMOTAXIS PROTEIN MCPB"/>
    <property type="match status" value="1"/>
</dbReference>
<dbReference type="CDD" id="cd11386">
    <property type="entry name" value="MCP_signal"/>
    <property type="match status" value="1"/>
</dbReference>
<comment type="similarity">
    <text evidence="3">Belongs to the methyl-accepting chemotaxis (MCP) protein family.</text>
</comment>
<proteinExistence type="inferred from homology"/>
<dbReference type="PRINTS" id="PR00260">
    <property type="entry name" value="CHEMTRNSDUCR"/>
</dbReference>
<dbReference type="PROSITE" id="PS50885">
    <property type="entry name" value="HAMP"/>
    <property type="match status" value="1"/>
</dbReference>
<evidence type="ECO:0000256" key="2">
    <source>
        <dbReference type="ARBA" id="ARBA00023224"/>
    </source>
</evidence>
<dbReference type="InterPro" id="IPR013587">
    <property type="entry name" value="Nitrate/nitrite_sensing"/>
</dbReference>
<dbReference type="InterPro" id="IPR003660">
    <property type="entry name" value="HAMP_dom"/>
</dbReference>
<dbReference type="InterPro" id="IPR004089">
    <property type="entry name" value="MCPsignal_dom"/>
</dbReference>
<sequence>MTYFIRNLSISRKLMLLLLLPALAALWLALNRFGASWQQVSEAEHVSQAIEVSATTNALVATLQAERGASGVYLASSGKRFSERMLQLRLQSDQRLTAFNALQMPELSALQQQLGQLNDLRRQVDQQSVNNAASAERYTALITAMIAQNHQLEAALTHRDMARQLATLNQFIEMKERAGRERAILGLVFSRGSFNSELLARFSNNLGAYNAFAENFLRMVSPQQQSTWRTLSQHNSFVEVSRLQQLAFNTALGEPLNVDDGQWFDLATSRLAQMAEFETALKTDIIGSAEQLQQQSVRQLWLLAAAIVVISAVLALVAGITMRSISAAVRSIESTITALAQRNLTARCHYKSKDEFGRIADSTNSMAQQLQQVIQEIGGATGQVATAAEQSSAVTLQTSKGVQQQQQDTEMVATAMHEMSATVRDVAASTAEAAELSETVQSGAAQGQNRLEQTIALIQQLSTQVESTAKVIEKVKYDSDAITSVLDVIRGIAEQTNLLALNAAIEAARAGDAGRGFAVVADEVRTLAQRTAKSTTDIQRMIEGLQQGANQATDAMRTSLSQAQEGRDKVAQTGDILAQVLQGINGINDKNMQIASAAEQQAAVADEINQKILNISDVAVQTSAGAEQTASTSRELSRLAEQLQQLVARFTLA</sequence>
<dbReference type="AlphaFoldDB" id="A0A7Y5AQI7"/>
<dbReference type="GO" id="GO:0006935">
    <property type="term" value="P:chemotaxis"/>
    <property type="evidence" value="ECO:0007669"/>
    <property type="project" value="InterPro"/>
</dbReference>
<evidence type="ECO:0000313" key="8">
    <source>
        <dbReference type="EMBL" id="NRQ42081.1"/>
    </source>
</evidence>
<accession>A0A7Y5AQI7</accession>
<evidence type="ECO:0000256" key="4">
    <source>
        <dbReference type="PROSITE-ProRule" id="PRU00284"/>
    </source>
</evidence>
<evidence type="ECO:0000256" key="3">
    <source>
        <dbReference type="ARBA" id="ARBA00029447"/>
    </source>
</evidence>
<dbReference type="GO" id="GO:0016020">
    <property type="term" value="C:membrane"/>
    <property type="evidence" value="ECO:0007669"/>
    <property type="project" value="UniProtKB-SubCell"/>
</dbReference>
<evidence type="ECO:0000256" key="5">
    <source>
        <dbReference type="SAM" id="Phobius"/>
    </source>
</evidence>
<dbReference type="SMART" id="SM00283">
    <property type="entry name" value="MA"/>
    <property type="match status" value="1"/>
</dbReference>
<feature type="transmembrane region" description="Helical" evidence="5">
    <location>
        <begin position="300"/>
        <end position="320"/>
    </location>
</feature>
<dbReference type="PANTHER" id="PTHR32089:SF120">
    <property type="entry name" value="METHYL-ACCEPTING CHEMOTAXIS PROTEIN TLPQ"/>
    <property type="match status" value="1"/>
</dbReference>
<dbReference type="GO" id="GO:0004888">
    <property type="term" value="F:transmembrane signaling receptor activity"/>
    <property type="evidence" value="ECO:0007669"/>
    <property type="project" value="InterPro"/>
</dbReference>